<keyword evidence="1" id="KW-0472">Membrane</keyword>
<evidence type="ECO:0000256" key="1">
    <source>
        <dbReference type="SAM" id="Phobius"/>
    </source>
</evidence>
<keyword evidence="1" id="KW-1133">Transmembrane helix</keyword>
<organism evidence="2 3">
    <name type="scientific">Trinickia soli</name>
    <dbReference type="NCBI Taxonomy" id="380675"/>
    <lineage>
        <taxon>Bacteria</taxon>
        <taxon>Pseudomonadati</taxon>
        <taxon>Pseudomonadota</taxon>
        <taxon>Betaproteobacteria</taxon>
        <taxon>Burkholderiales</taxon>
        <taxon>Burkholderiaceae</taxon>
        <taxon>Trinickia</taxon>
    </lineage>
</organism>
<feature type="transmembrane region" description="Helical" evidence="1">
    <location>
        <begin position="31"/>
        <end position="47"/>
    </location>
</feature>
<dbReference type="AlphaFoldDB" id="A0A2N7WGK9"/>
<feature type="transmembrane region" description="Helical" evidence="1">
    <location>
        <begin position="7"/>
        <end position="25"/>
    </location>
</feature>
<dbReference type="EMBL" id="PNYB01000001">
    <property type="protein sequence ID" value="PMS28494.1"/>
    <property type="molecule type" value="Genomic_DNA"/>
</dbReference>
<name>A0A2N7WGK9_9BURK</name>
<keyword evidence="3" id="KW-1185">Reference proteome</keyword>
<gene>
    <name evidence="2" type="ORF">C0Z19_01985</name>
</gene>
<evidence type="ECO:0000313" key="3">
    <source>
        <dbReference type="Proteomes" id="UP000235347"/>
    </source>
</evidence>
<proteinExistence type="predicted"/>
<protein>
    <submittedName>
        <fullName evidence="2">Uncharacterized protein</fullName>
    </submittedName>
</protein>
<keyword evidence="1" id="KW-0812">Transmembrane</keyword>
<sequence length="69" mass="7748">MNWIVDKIALLATGVVCAAAAWAILHYSGRWFFPAATVIGVLLLYRDNQRLRTLLKKHGVDPKRRLSDG</sequence>
<comment type="caution">
    <text evidence="2">The sequence shown here is derived from an EMBL/GenBank/DDBJ whole genome shotgun (WGS) entry which is preliminary data.</text>
</comment>
<accession>A0A2N7WGK9</accession>
<evidence type="ECO:0000313" key="2">
    <source>
        <dbReference type="EMBL" id="PMS28494.1"/>
    </source>
</evidence>
<reference evidence="2 3" key="1">
    <citation type="submission" date="2018-01" db="EMBL/GenBank/DDBJ databases">
        <title>Whole genome analyses suggest that Burkholderia sensu lato contains two further novel genera in the rhizoxinica-symbiotica group Mycetohabitans gen. nov., and Trinickia gen. nov.: implications for the evolution of diazotrophy and nodulation in the Burkholderiaceae.</title>
        <authorList>
            <person name="Estrada-de los Santos P."/>
            <person name="Palmer M."/>
            <person name="Chavez-Ramirez B."/>
            <person name="Beukes C."/>
            <person name="Steenkamp E.T."/>
            <person name="Hirsch A.M."/>
            <person name="Manyaka P."/>
            <person name="Maluk M."/>
            <person name="Lafos M."/>
            <person name="Crook M."/>
            <person name="Gross E."/>
            <person name="Simon M.F."/>
            <person name="Bueno dos Reis Junior F."/>
            <person name="Poole P.S."/>
            <person name="Venter S.N."/>
            <person name="James E.K."/>
        </authorList>
    </citation>
    <scope>NUCLEOTIDE SEQUENCE [LARGE SCALE GENOMIC DNA]</scope>
    <source>
        <strain evidence="2 3">GP25-8</strain>
    </source>
</reference>
<dbReference type="Proteomes" id="UP000235347">
    <property type="component" value="Unassembled WGS sequence"/>
</dbReference>